<evidence type="ECO:0000256" key="4">
    <source>
        <dbReference type="ARBA" id="ARBA00022691"/>
    </source>
</evidence>
<protein>
    <recommendedName>
        <fullName evidence="1">DNA (cytosine-5-)-methyltransferase</fullName>
        <ecNumber evidence="1">2.1.1.37</ecNumber>
    </recommendedName>
</protein>
<gene>
    <name evidence="5" type="ORF">PCOR1329_LOCUS58375</name>
</gene>
<dbReference type="InterPro" id="IPR029063">
    <property type="entry name" value="SAM-dependent_MTases_sf"/>
</dbReference>
<dbReference type="Gene3D" id="3.40.50.150">
    <property type="entry name" value="Vaccinia Virus protein VP39"/>
    <property type="match status" value="1"/>
</dbReference>
<keyword evidence="3" id="KW-0808">Transferase</keyword>
<accession>A0ABN9VIK2</accession>
<dbReference type="PANTHER" id="PTHR10629:SF52">
    <property type="entry name" value="DNA (CYTOSINE-5)-METHYLTRANSFERASE 1"/>
    <property type="match status" value="1"/>
</dbReference>
<dbReference type="Pfam" id="PF00145">
    <property type="entry name" value="DNA_methylase"/>
    <property type="match status" value="1"/>
</dbReference>
<evidence type="ECO:0000313" key="6">
    <source>
        <dbReference type="Proteomes" id="UP001189429"/>
    </source>
</evidence>
<keyword evidence="6" id="KW-1185">Reference proteome</keyword>
<evidence type="ECO:0000256" key="2">
    <source>
        <dbReference type="ARBA" id="ARBA00022603"/>
    </source>
</evidence>
<evidence type="ECO:0000313" key="5">
    <source>
        <dbReference type="EMBL" id="CAK0873073.1"/>
    </source>
</evidence>
<dbReference type="PANTHER" id="PTHR10629">
    <property type="entry name" value="CYTOSINE-SPECIFIC METHYLTRANSFERASE"/>
    <property type="match status" value="1"/>
</dbReference>
<dbReference type="PROSITE" id="PS51257">
    <property type="entry name" value="PROKAR_LIPOPROTEIN"/>
    <property type="match status" value="1"/>
</dbReference>
<dbReference type="EMBL" id="CAUYUJ010017238">
    <property type="protein sequence ID" value="CAK0873073.1"/>
    <property type="molecule type" value="Genomic_DNA"/>
</dbReference>
<reference evidence="5" key="1">
    <citation type="submission" date="2023-10" db="EMBL/GenBank/DDBJ databases">
        <authorList>
            <person name="Chen Y."/>
            <person name="Shah S."/>
            <person name="Dougan E. K."/>
            <person name="Thang M."/>
            <person name="Chan C."/>
        </authorList>
    </citation>
    <scope>NUCLEOTIDE SEQUENCE [LARGE SCALE GENOMIC DNA]</scope>
</reference>
<comment type="caution">
    <text evidence="5">The sequence shown here is derived from an EMBL/GenBank/DDBJ whole genome shotgun (WGS) entry which is preliminary data.</text>
</comment>
<dbReference type="InterPro" id="IPR050390">
    <property type="entry name" value="C5-Methyltransferase"/>
</dbReference>
<dbReference type="SUPFAM" id="SSF53335">
    <property type="entry name" value="S-adenosyl-L-methionine-dependent methyltransferases"/>
    <property type="match status" value="1"/>
</dbReference>
<dbReference type="InterPro" id="IPR001525">
    <property type="entry name" value="C5_MeTfrase"/>
</dbReference>
<keyword evidence="4" id="KW-0949">S-adenosyl-L-methionine</keyword>
<organism evidence="5 6">
    <name type="scientific">Prorocentrum cordatum</name>
    <dbReference type="NCBI Taxonomy" id="2364126"/>
    <lineage>
        <taxon>Eukaryota</taxon>
        <taxon>Sar</taxon>
        <taxon>Alveolata</taxon>
        <taxon>Dinophyceae</taxon>
        <taxon>Prorocentrales</taxon>
        <taxon>Prorocentraceae</taxon>
        <taxon>Prorocentrum</taxon>
    </lineage>
</organism>
<keyword evidence="2" id="KW-0489">Methyltransferase</keyword>
<dbReference type="EC" id="2.1.1.37" evidence="1"/>
<evidence type="ECO:0000256" key="1">
    <source>
        <dbReference type="ARBA" id="ARBA00011975"/>
    </source>
</evidence>
<proteinExistence type="predicted"/>
<evidence type="ECO:0000256" key="3">
    <source>
        <dbReference type="ARBA" id="ARBA00022679"/>
    </source>
</evidence>
<name>A0ABN9VIK2_9DINO</name>
<sequence length="339" mass="38572">MNRNRKNLEEMGTSGTTLQGCLDYILRHRPRIVIFENVKNIALLDSATGIRPVDLVMEALKRLGYNAGWKFLNTRNYYLPQSRARVWMWGYRTGDAPNPKYRPVVSELAAELVHLDTAQQLAADAAGAALNDKVSRTLDHLQRDAVLHFDDLILPDDDPHVRQDIEKRTGRDTNKVSISEKAKLTWDVKHKMHRDSLRNRYSKPYTSYRGAPWLRTLNEREKQLCDINFQEVYEARGIDARQVPMVWELSQSAGRVPGTKTAETQMHCTPCVVPGSLWHTTRRRFLLGREKLRFQGIFEEDLKDLDCVPESVLGDLAGNAFSATVCAANLLAALVFAEP</sequence>
<dbReference type="Proteomes" id="UP001189429">
    <property type="component" value="Unassembled WGS sequence"/>
</dbReference>